<protein>
    <submittedName>
        <fullName evidence="2">Uncharacterized protein</fullName>
    </submittedName>
</protein>
<evidence type="ECO:0000313" key="3">
    <source>
        <dbReference type="Proteomes" id="UP000663508"/>
    </source>
</evidence>
<dbReference type="Proteomes" id="UP000663508">
    <property type="component" value="Plasmid pVL1_3"/>
</dbReference>
<keyword evidence="2" id="KW-0614">Plasmid</keyword>
<name>A0A8H8X187_9HYPH</name>
<dbReference type="EMBL" id="AP024148">
    <property type="protein sequence ID" value="BCM88027.1"/>
    <property type="molecule type" value="Genomic_DNA"/>
</dbReference>
<proteinExistence type="predicted"/>
<organism evidence="2 3">
    <name type="scientific">Methylobacterium indicum</name>
    <dbReference type="NCBI Taxonomy" id="1775910"/>
    <lineage>
        <taxon>Bacteria</taxon>
        <taxon>Pseudomonadati</taxon>
        <taxon>Pseudomonadota</taxon>
        <taxon>Alphaproteobacteria</taxon>
        <taxon>Hyphomicrobiales</taxon>
        <taxon>Methylobacteriaceae</taxon>
        <taxon>Methylobacterium</taxon>
    </lineage>
</organism>
<evidence type="ECO:0000313" key="2">
    <source>
        <dbReference type="EMBL" id="BCM88027.1"/>
    </source>
</evidence>
<keyword evidence="1" id="KW-0472">Membrane</keyword>
<geneLocation type="plasmid" evidence="2 3">
    <name>pVL1_3</name>
</geneLocation>
<keyword evidence="1" id="KW-1133">Transmembrane helix</keyword>
<dbReference type="AlphaFoldDB" id="A0A8H8X187"/>
<accession>A0A8H8X187</accession>
<dbReference type="RefSeq" id="WP_207184050.1">
    <property type="nucleotide sequence ID" value="NZ_AP024148.1"/>
</dbReference>
<reference evidence="2" key="1">
    <citation type="submission" date="2020-11" db="EMBL/GenBank/DDBJ databases">
        <title>Complete genome sequence of a novel pathogenic Methylobacterium strain isolated from rice in Vietnam.</title>
        <authorList>
            <person name="Lai K."/>
            <person name="Okazaki S."/>
            <person name="Higashi K."/>
            <person name="Mori H."/>
            <person name="Toyoda A."/>
            <person name="Kurokawa K."/>
        </authorList>
    </citation>
    <scope>NUCLEOTIDE SEQUENCE</scope>
    <source>
        <strain evidence="2">VL1</strain>
        <plasmid evidence="2">pVL1_3</plasmid>
    </source>
</reference>
<evidence type="ECO:0000256" key="1">
    <source>
        <dbReference type="SAM" id="Phobius"/>
    </source>
</evidence>
<feature type="transmembrane region" description="Helical" evidence="1">
    <location>
        <begin position="73"/>
        <end position="93"/>
    </location>
</feature>
<sequence>MFLAWLIGLCMMVAAGGIFYYYHVNYGIPYEKFRFENSNEFGILAPKDWEEYQNFNKIEIKAQIEGALLGKPIAYMFVIGMILFTIPTLKFLFKI</sequence>
<gene>
    <name evidence="2" type="ORF">mvi_64880</name>
</gene>
<dbReference type="KEGG" id="mind:mvi_64880"/>
<keyword evidence="1" id="KW-0812">Transmembrane</keyword>